<proteinExistence type="predicted"/>
<organism evidence="3 4">
    <name type="scientific">Sorangium cellulosum</name>
    <name type="common">Polyangium cellulosum</name>
    <dbReference type="NCBI Taxonomy" id="56"/>
    <lineage>
        <taxon>Bacteria</taxon>
        <taxon>Pseudomonadati</taxon>
        <taxon>Myxococcota</taxon>
        <taxon>Polyangia</taxon>
        <taxon>Polyangiales</taxon>
        <taxon>Polyangiaceae</taxon>
        <taxon>Sorangium</taxon>
    </lineage>
</organism>
<reference evidence="3 4" key="1">
    <citation type="submission" date="2015-09" db="EMBL/GenBank/DDBJ databases">
        <title>Sorangium comparison.</title>
        <authorList>
            <person name="Zaburannyi N."/>
            <person name="Bunk B."/>
            <person name="Overmann J."/>
            <person name="Mueller R."/>
        </authorList>
    </citation>
    <scope>NUCLEOTIDE SEQUENCE [LARGE SCALE GENOMIC DNA]</scope>
    <source>
        <strain evidence="3 4">So ce26</strain>
    </source>
</reference>
<dbReference type="PANTHER" id="PTHR30204">
    <property type="entry name" value="REDOX-CYCLING DRUG-SENSING TRANSCRIPTIONAL ACTIVATOR SOXR"/>
    <property type="match status" value="1"/>
</dbReference>
<dbReference type="AlphaFoldDB" id="A0A2L0ERC0"/>
<accession>A0A2L0ERC0</accession>
<dbReference type="OrthoDB" id="9811000at2"/>
<dbReference type="PROSITE" id="PS00552">
    <property type="entry name" value="HTH_MERR_1"/>
    <property type="match status" value="1"/>
</dbReference>
<evidence type="ECO:0000313" key="4">
    <source>
        <dbReference type="Proteomes" id="UP000238348"/>
    </source>
</evidence>
<dbReference type="Proteomes" id="UP000238348">
    <property type="component" value="Chromosome"/>
</dbReference>
<dbReference type="GO" id="GO:0003677">
    <property type="term" value="F:DNA binding"/>
    <property type="evidence" value="ECO:0007669"/>
    <property type="project" value="UniProtKB-KW"/>
</dbReference>
<dbReference type="EMBL" id="CP012673">
    <property type="protein sequence ID" value="AUX41810.1"/>
    <property type="molecule type" value="Genomic_DNA"/>
</dbReference>
<feature type="domain" description="HTH merR-type" evidence="2">
    <location>
        <begin position="1"/>
        <end position="70"/>
    </location>
</feature>
<dbReference type="GO" id="GO:0003700">
    <property type="term" value="F:DNA-binding transcription factor activity"/>
    <property type="evidence" value="ECO:0007669"/>
    <property type="project" value="InterPro"/>
</dbReference>
<dbReference type="PROSITE" id="PS50937">
    <property type="entry name" value="HTH_MERR_2"/>
    <property type="match status" value="1"/>
</dbReference>
<dbReference type="Pfam" id="PF13411">
    <property type="entry name" value="MerR_1"/>
    <property type="match status" value="1"/>
</dbReference>
<gene>
    <name evidence="3" type="ORF">SOCE26_032350</name>
</gene>
<evidence type="ECO:0000313" key="3">
    <source>
        <dbReference type="EMBL" id="AUX41810.1"/>
    </source>
</evidence>
<dbReference type="SUPFAM" id="SSF46955">
    <property type="entry name" value="Putative DNA-binding domain"/>
    <property type="match status" value="1"/>
</dbReference>
<keyword evidence="1" id="KW-0238">DNA-binding</keyword>
<evidence type="ECO:0000259" key="2">
    <source>
        <dbReference type="PROSITE" id="PS50937"/>
    </source>
</evidence>
<dbReference type="Gene3D" id="1.10.1660.10">
    <property type="match status" value="1"/>
</dbReference>
<dbReference type="SMART" id="SM00422">
    <property type="entry name" value="HTH_MERR"/>
    <property type="match status" value="1"/>
</dbReference>
<protein>
    <recommendedName>
        <fullName evidence="2">HTH merR-type domain-containing protein</fullName>
    </recommendedName>
</protein>
<name>A0A2L0ERC0_SORCE</name>
<dbReference type="RefSeq" id="WP_104980481.1">
    <property type="nucleotide sequence ID" value="NZ_CP012673.1"/>
</dbReference>
<dbReference type="InterPro" id="IPR009061">
    <property type="entry name" value="DNA-bd_dom_put_sf"/>
</dbReference>
<evidence type="ECO:0000256" key="1">
    <source>
        <dbReference type="ARBA" id="ARBA00023125"/>
    </source>
</evidence>
<dbReference type="PANTHER" id="PTHR30204:SF97">
    <property type="entry name" value="MERR FAMILY REGULATORY PROTEIN"/>
    <property type="match status" value="1"/>
</dbReference>
<sequence length="262" mass="29655">MLTISQFADRSGISPSALRFYQRKGLLLPASRRDNGYRAYAPGQVDDARFISSLRAAGISIPAIREFLRLNGPAREVMLDAWRRETAARLLSLQIAEEYLRGMGSSPPPLHLEHWREPSVLVWFPATAPEGPLPFRADVVARKRELLRRDIPVLTSGYVRTLGLADGQLHGEVGFRIRPRRRLPQGVRRQDVPPTLFATLECATHDEKAAHRVFRFLHQLGFQPDRLHLERYLPGAPDRYLLLIAVRRVQPDSGLAEHRGGL</sequence>
<dbReference type="InterPro" id="IPR047057">
    <property type="entry name" value="MerR_fam"/>
</dbReference>
<dbReference type="PRINTS" id="PR00040">
    <property type="entry name" value="HTHMERR"/>
</dbReference>
<dbReference type="InterPro" id="IPR000551">
    <property type="entry name" value="MerR-type_HTH_dom"/>
</dbReference>